<gene>
    <name evidence="2" type="ORF">MUN88_14225</name>
</gene>
<organism evidence="2 3">
    <name type="scientific">Gracilibacillus caseinilyticus</name>
    <dbReference type="NCBI Taxonomy" id="2932256"/>
    <lineage>
        <taxon>Bacteria</taxon>
        <taxon>Bacillati</taxon>
        <taxon>Bacillota</taxon>
        <taxon>Bacilli</taxon>
        <taxon>Bacillales</taxon>
        <taxon>Bacillaceae</taxon>
        <taxon>Gracilibacillus</taxon>
    </lineage>
</organism>
<name>A0ABY4ESK1_9BACI</name>
<evidence type="ECO:0008006" key="4">
    <source>
        <dbReference type="Google" id="ProtNLM"/>
    </source>
</evidence>
<evidence type="ECO:0000313" key="3">
    <source>
        <dbReference type="Proteomes" id="UP000831782"/>
    </source>
</evidence>
<dbReference type="EMBL" id="CP095072">
    <property type="protein sequence ID" value="UOQ47224.1"/>
    <property type="molecule type" value="Genomic_DNA"/>
</dbReference>
<keyword evidence="3" id="KW-1185">Reference proteome</keyword>
<feature type="transmembrane region" description="Helical" evidence="1">
    <location>
        <begin position="121"/>
        <end position="141"/>
    </location>
</feature>
<evidence type="ECO:0000313" key="2">
    <source>
        <dbReference type="EMBL" id="UOQ47224.1"/>
    </source>
</evidence>
<proteinExistence type="predicted"/>
<evidence type="ECO:0000256" key="1">
    <source>
        <dbReference type="SAM" id="Phobius"/>
    </source>
</evidence>
<protein>
    <recommendedName>
        <fullName evidence="4">TrbL/VirB6 plasmid conjugal transfer protein</fullName>
    </recommendedName>
</protein>
<keyword evidence="1" id="KW-0472">Membrane</keyword>
<reference evidence="2 3" key="1">
    <citation type="submission" date="2022-04" db="EMBL/GenBank/DDBJ databases">
        <title>Gracilibacillus sp. isolated from saltern.</title>
        <authorList>
            <person name="Won M."/>
            <person name="Lee C.-M."/>
            <person name="Woen H.-Y."/>
            <person name="Kwon S.-W."/>
        </authorList>
    </citation>
    <scope>NUCLEOTIDE SEQUENCE [LARGE SCALE GENOMIC DNA]</scope>
    <source>
        <strain evidence="2 3">SSWR10-1</strain>
    </source>
</reference>
<dbReference type="RefSeq" id="WP_244716170.1">
    <property type="nucleotide sequence ID" value="NZ_CP095072.1"/>
</dbReference>
<keyword evidence="1" id="KW-0812">Transmembrane</keyword>
<sequence>MGIIGDALSWIGNLIWNAIQWLLGGIGDFFQTLIDIIVGFFQVIFEVIEGLLYLLYMIGVLAVKLFQVILESAGLLWALVKGFSNTLTSLSYAPKSSGGHGYSEMIGRIFDALEPMQLEPIAYVLLFVLWFTTAIAAMKLISSIRVGGD</sequence>
<feature type="transmembrane region" description="Helical" evidence="1">
    <location>
        <begin position="53"/>
        <end position="80"/>
    </location>
</feature>
<keyword evidence="1" id="KW-1133">Transmembrane helix</keyword>
<accession>A0ABY4ESK1</accession>
<dbReference type="Proteomes" id="UP000831782">
    <property type="component" value="Chromosome"/>
</dbReference>